<dbReference type="GO" id="GO:0003700">
    <property type="term" value="F:DNA-binding transcription factor activity"/>
    <property type="evidence" value="ECO:0007669"/>
    <property type="project" value="InterPro"/>
</dbReference>
<evidence type="ECO:0000256" key="2">
    <source>
        <dbReference type="ARBA" id="ARBA00022737"/>
    </source>
</evidence>
<name>A0A8T8UFT6_9ROSI</name>
<dbReference type="PROSITE" id="PS51032">
    <property type="entry name" value="AP2_ERF"/>
    <property type="match status" value="2"/>
</dbReference>
<evidence type="ECO:0000313" key="9">
    <source>
        <dbReference type="EMBL" id="QWQ79381.1"/>
    </source>
</evidence>
<dbReference type="CDD" id="cd00018">
    <property type="entry name" value="AP2"/>
    <property type="match status" value="2"/>
</dbReference>
<dbReference type="Gene3D" id="3.30.730.10">
    <property type="entry name" value="AP2/ERF domain"/>
    <property type="match status" value="2"/>
</dbReference>
<evidence type="ECO:0000256" key="4">
    <source>
        <dbReference type="ARBA" id="ARBA00023125"/>
    </source>
</evidence>
<sequence length="677" mass="75294">MKSINNDDNNSSNDNWLGFSLSPDIKMEVSQDPQNLHNQTQPSPHSASTVIPPNAVPSSFFQCLPYGFYYGFEGENSSLYSPLPIMPLKSDGSLCIMEAVSRSQQPQGMVTTSSTPKLEDFFGGTTMGTHHYESNDREAMALSLDSLYYHQNPENEPNSQNCLDQLEENSRHQQQHIEDQQYQFYTNGFRSHEMLLGDSKGKETQIADCNLQLPAMADYGMHGMKNWVSRNYANEQEMQQKLLGCMSNNEGESGNITAMPYGDLQSLSLSMSPVSQPSCVAASQQISHAVTNCSTLERKKRGSEKVDQKQVAHRKSIDTFGQRTSQYRGVTRHRWTGRYEAHLWDNSCKKEGQSRKGRQVYLGGYDMEEKAARAYDLAALKYWGPSTHINFPLENYQKELGEMKNMNRQEYVAHLRRKSSGFSRGASIYRGVTRHHQHGRWQARIGRVAGNKDLYLGTFSTQEEAAEAYDIAAIKFRGVTAVTNFDITRYDVERIMASSNLLAGELARRNKEIGPGCDAPNQNTSAYSGNEDVIRSQNNNESDLPDWKTVSYQSAHQLEHKAANMNIINNYDAQLFSLAPESLIGMDAMSSAQREVESAAKMGNHLSNASSLVTSLSSSKEGSPDGSSAPIPFAMPRAATKLLTSPTGAANSWIPSAELRPALSVPHMPVFAAWTDA</sequence>
<keyword evidence="2" id="KW-0677">Repeat</keyword>
<dbReference type="PRINTS" id="PR00367">
    <property type="entry name" value="ETHRSPELEMNT"/>
</dbReference>
<dbReference type="InterPro" id="IPR016177">
    <property type="entry name" value="DNA-bd_dom_sf"/>
</dbReference>
<dbReference type="PANTHER" id="PTHR32467">
    <property type="entry name" value="AP2-LIKE ETHYLENE-RESPONSIVE TRANSCRIPTION FACTOR"/>
    <property type="match status" value="1"/>
</dbReference>
<evidence type="ECO:0000256" key="7">
    <source>
        <dbReference type="SAM" id="MobiDB-lite"/>
    </source>
</evidence>
<reference evidence="9" key="1">
    <citation type="submission" date="2021-04" db="EMBL/GenBank/DDBJ databases">
        <authorList>
            <person name="Zhang Q."/>
            <person name="Wang Y."/>
            <person name="Xu X."/>
        </authorList>
    </citation>
    <scope>NUCLEOTIDE SEQUENCE</scope>
</reference>
<dbReference type="SUPFAM" id="SSF54171">
    <property type="entry name" value="DNA-binding domain"/>
    <property type="match status" value="2"/>
</dbReference>
<dbReference type="InterPro" id="IPR001471">
    <property type="entry name" value="AP2/ERF_dom"/>
</dbReference>
<evidence type="ECO:0000256" key="1">
    <source>
        <dbReference type="ARBA" id="ARBA00004123"/>
    </source>
</evidence>
<proteinExistence type="evidence at transcript level"/>
<dbReference type="AlphaFoldDB" id="A0A8T8UFT6"/>
<dbReference type="GO" id="GO:0005634">
    <property type="term" value="C:nucleus"/>
    <property type="evidence" value="ECO:0007669"/>
    <property type="project" value="UniProtKB-SubCell"/>
</dbReference>
<dbReference type="FunFam" id="3.30.730.10:FF:000002">
    <property type="entry name" value="AP2-like ethylene-responsive transcription factor"/>
    <property type="match status" value="1"/>
</dbReference>
<dbReference type="FunFam" id="3.30.730.10:FF:000003">
    <property type="entry name" value="AP2-like ethylene-responsive transcription factor ANT"/>
    <property type="match status" value="1"/>
</dbReference>
<feature type="domain" description="AP2/ERF" evidence="8">
    <location>
        <begin position="326"/>
        <end position="392"/>
    </location>
</feature>
<dbReference type="SMART" id="SM00380">
    <property type="entry name" value="AP2"/>
    <property type="match status" value="2"/>
</dbReference>
<dbReference type="Pfam" id="PF00847">
    <property type="entry name" value="AP2"/>
    <property type="match status" value="2"/>
</dbReference>
<keyword evidence="5" id="KW-0804">Transcription</keyword>
<feature type="region of interest" description="Disordered" evidence="7">
    <location>
        <begin position="612"/>
        <end position="631"/>
    </location>
</feature>
<dbReference type="PANTHER" id="PTHR32467:SF211">
    <property type="entry name" value="AP2-LIKE ETHYLENE-RESPONSIVE TRANSCRIPTION FACTOR ANT"/>
    <property type="match status" value="1"/>
</dbReference>
<accession>A0A8T8UFT6</accession>
<evidence type="ECO:0000256" key="5">
    <source>
        <dbReference type="ARBA" id="ARBA00023163"/>
    </source>
</evidence>
<dbReference type="InterPro" id="IPR036955">
    <property type="entry name" value="AP2/ERF_dom_sf"/>
</dbReference>
<dbReference type="EMBL" id="MW924689">
    <property type="protein sequence ID" value="QWQ79381.1"/>
    <property type="molecule type" value="mRNA"/>
</dbReference>
<protein>
    <submittedName>
        <fullName evidence="9">AP2_32</fullName>
    </submittedName>
</protein>
<keyword evidence="3" id="KW-0805">Transcription regulation</keyword>
<evidence type="ECO:0000256" key="6">
    <source>
        <dbReference type="ARBA" id="ARBA00023242"/>
    </source>
</evidence>
<feature type="compositionally biased region" description="Polar residues" evidence="7">
    <location>
        <begin position="31"/>
        <end position="51"/>
    </location>
</feature>
<evidence type="ECO:0000259" key="8">
    <source>
        <dbReference type="PROSITE" id="PS51032"/>
    </source>
</evidence>
<feature type="region of interest" description="Disordered" evidence="7">
    <location>
        <begin position="30"/>
        <end position="51"/>
    </location>
</feature>
<keyword evidence="6" id="KW-0539">Nucleus</keyword>
<keyword evidence="4" id="KW-0238">DNA-binding</keyword>
<comment type="subcellular location">
    <subcellularLocation>
        <location evidence="1">Nucleus</location>
    </subcellularLocation>
</comment>
<feature type="compositionally biased region" description="Low complexity" evidence="7">
    <location>
        <begin position="612"/>
        <end position="628"/>
    </location>
</feature>
<dbReference type="GO" id="GO:0003677">
    <property type="term" value="F:DNA binding"/>
    <property type="evidence" value="ECO:0007669"/>
    <property type="project" value="UniProtKB-KW"/>
</dbReference>
<evidence type="ECO:0000256" key="3">
    <source>
        <dbReference type="ARBA" id="ARBA00023015"/>
    </source>
</evidence>
<feature type="domain" description="AP2/ERF" evidence="8">
    <location>
        <begin position="428"/>
        <end position="486"/>
    </location>
</feature>
<organism evidence="9">
    <name type="scientific">Zanthoxylum armatum</name>
    <dbReference type="NCBI Taxonomy" id="67938"/>
    <lineage>
        <taxon>Eukaryota</taxon>
        <taxon>Viridiplantae</taxon>
        <taxon>Streptophyta</taxon>
        <taxon>Embryophyta</taxon>
        <taxon>Tracheophyta</taxon>
        <taxon>Spermatophyta</taxon>
        <taxon>Magnoliopsida</taxon>
        <taxon>eudicotyledons</taxon>
        <taxon>Gunneridae</taxon>
        <taxon>Pentapetalae</taxon>
        <taxon>rosids</taxon>
        <taxon>malvids</taxon>
        <taxon>Sapindales</taxon>
        <taxon>Rutaceae</taxon>
        <taxon>Zanthoxyloideae</taxon>
        <taxon>Zanthoxylum</taxon>
    </lineage>
</organism>